<feature type="transmembrane region" description="Helical" evidence="8">
    <location>
        <begin position="274"/>
        <end position="294"/>
    </location>
</feature>
<comment type="subcellular location">
    <subcellularLocation>
        <location evidence="1">Cell membrane</location>
        <topology evidence="1">Multi-pass membrane protein</topology>
    </subcellularLocation>
</comment>
<feature type="transmembrane region" description="Helical" evidence="8">
    <location>
        <begin position="59"/>
        <end position="77"/>
    </location>
</feature>
<comment type="similarity">
    <text evidence="2">Belongs to the acyltransferase 3 family.</text>
</comment>
<keyword evidence="6 8" id="KW-0472">Membrane</keyword>
<keyword evidence="4 8" id="KW-0812">Transmembrane</keyword>
<accession>A0ABQ6FUT8</accession>
<organism evidence="10 11">
    <name type="scientific">Dictyobacter halimunensis</name>
    <dbReference type="NCBI Taxonomy" id="3026934"/>
    <lineage>
        <taxon>Bacteria</taxon>
        <taxon>Bacillati</taxon>
        <taxon>Chloroflexota</taxon>
        <taxon>Ktedonobacteria</taxon>
        <taxon>Ktedonobacterales</taxon>
        <taxon>Dictyobacteraceae</taxon>
        <taxon>Dictyobacter</taxon>
    </lineage>
</organism>
<evidence type="ECO:0000256" key="8">
    <source>
        <dbReference type="SAM" id="Phobius"/>
    </source>
</evidence>
<protein>
    <submittedName>
        <fullName evidence="10">Acyltransferase</fullName>
    </submittedName>
</protein>
<evidence type="ECO:0000256" key="7">
    <source>
        <dbReference type="SAM" id="MobiDB-lite"/>
    </source>
</evidence>
<dbReference type="Proteomes" id="UP001344906">
    <property type="component" value="Unassembled WGS sequence"/>
</dbReference>
<dbReference type="PANTHER" id="PTHR40074:SF2">
    <property type="entry name" value="O-ACETYLTRANSFERASE WECH"/>
    <property type="match status" value="1"/>
</dbReference>
<sequence>MSQVKNARRPYIYELDLLRVVTMLTVIAVHITGISAASINTTTAGLQAQNAVVNLLHVNRSIFMFISAFALVYVYYGKPVQTIQFWKKRSLGILLPYVVWSFLYEIFKLPHDVPWPIFFRVLAVDTLTGQASFQLYFILISIQFYIIFPFFLALMKKVARHPWITLLTSFTLQVVYLYADYHTVQMGRIPLVGFWHYYARYAERCILSYQFYFVLGGITAIYFPQVRAFLLRHGRVVVSCAVIAVATFTLHYIIQVRIYHEPIPHASAVTQPMMAFYSPCIIFFLFWLASRWTINTSPQQPPRAFKFWHTLSDTSFGVYLCHAFMLTVALSWLIPAMPTSWPVALRVFLGWLFIASISVSFCLVLLRIPVLSRLIGREAPKKATPPPENKSLATPNRDVVKLGA</sequence>
<feature type="transmembrane region" description="Helical" evidence="8">
    <location>
        <begin position="206"/>
        <end position="224"/>
    </location>
</feature>
<feature type="transmembrane region" description="Helical" evidence="8">
    <location>
        <begin position="347"/>
        <end position="368"/>
    </location>
</feature>
<evidence type="ECO:0000259" key="9">
    <source>
        <dbReference type="Pfam" id="PF01757"/>
    </source>
</evidence>
<keyword evidence="11" id="KW-1185">Reference proteome</keyword>
<feature type="transmembrane region" description="Helical" evidence="8">
    <location>
        <begin position="135"/>
        <end position="155"/>
    </location>
</feature>
<dbReference type="GO" id="GO:0016746">
    <property type="term" value="F:acyltransferase activity"/>
    <property type="evidence" value="ECO:0007669"/>
    <property type="project" value="UniProtKB-KW"/>
</dbReference>
<feature type="transmembrane region" description="Helical" evidence="8">
    <location>
        <begin position="20"/>
        <end position="39"/>
    </location>
</feature>
<dbReference type="Pfam" id="PF01757">
    <property type="entry name" value="Acyl_transf_3"/>
    <property type="match status" value="1"/>
</dbReference>
<feature type="transmembrane region" description="Helical" evidence="8">
    <location>
        <begin position="315"/>
        <end position="335"/>
    </location>
</feature>
<dbReference type="InterPro" id="IPR002656">
    <property type="entry name" value="Acyl_transf_3_dom"/>
</dbReference>
<evidence type="ECO:0000313" key="10">
    <source>
        <dbReference type="EMBL" id="GLV56575.1"/>
    </source>
</evidence>
<dbReference type="EMBL" id="BSRI01000002">
    <property type="protein sequence ID" value="GLV56575.1"/>
    <property type="molecule type" value="Genomic_DNA"/>
</dbReference>
<keyword evidence="5 8" id="KW-1133">Transmembrane helix</keyword>
<keyword evidence="10" id="KW-0808">Transferase</keyword>
<feature type="transmembrane region" description="Helical" evidence="8">
    <location>
        <begin position="162"/>
        <end position="179"/>
    </location>
</feature>
<gene>
    <name evidence="10" type="ORF">KDH_34150</name>
</gene>
<evidence type="ECO:0000256" key="3">
    <source>
        <dbReference type="ARBA" id="ARBA00022475"/>
    </source>
</evidence>
<keyword evidence="10" id="KW-0012">Acyltransferase</keyword>
<evidence type="ECO:0000256" key="5">
    <source>
        <dbReference type="ARBA" id="ARBA00022989"/>
    </source>
</evidence>
<feature type="region of interest" description="Disordered" evidence="7">
    <location>
        <begin position="379"/>
        <end position="404"/>
    </location>
</feature>
<evidence type="ECO:0000256" key="1">
    <source>
        <dbReference type="ARBA" id="ARBA00004651"/>
    </source>
</evidence>
<feature type="transmembrane region" description="Helical" evidence="8">
    <location>
        <begin position="89"/>
        <end position="107"/>
    </location>
</feature>
<dbReference type="RefSeq" id="WP_338251986.1">
    <property type="nucleotide sequence ID" value="NZ_BSRI01000002.1"/>
</dbReference>
<name>A0ABQ6FUT8_9CHLR</name>
<reference evidence="10 11" key="1">
    <citation type="submission" date="2023-02" db="EMBL/GenBank/DDBJ databases">
        <title>Dictyobacter halimunensis sp. nov., a new member of the class Ktedonobacteria from forest soil in a geothermal area.</title>
        <authorList>
            <person name="Rachmania M.K."/>
            <person name="Ningsih F."/>
            <person name="Sakai Y."/>
            <person name="Yabe S."/>
            <person name="Yokota A."/>
            <person name="Sjamsuridzal W."/>
        </authorList>
    </citation>
    <scope>NUCLEOTIDE SEQUENCE [LARGE SCALE GENOMIC DNA]</scope>
    <source>
        <strain evidence="10 11">S3.2.2.5</strain>
    </source>
</reference>
<evidence type="ECO:0000256" key="2">
    <source>
        <dbReference type="ARBA" id="ARBA00007400"/>
    </source>
</evidence>
<dbReference type="PANTHER" id="PTHR40074">
    <property type="entry name" value="O-ACETYLTRANSFERASE WECH"/>
    <property type="match status" value="1"/>
</dbReference>
<evidence type="ECO:0000313" key="11">
    <source>
        <dbReference type="Proteomes" id="UP001344906"/>
    </source>
</evidence>
<feature type="transmembrane region" description="Helical" evidence="8">
    <location>
        <begin position="236"/>
        <end position="254"/>
    </location>
</feature>
<evidence type="ECO:0000256" key="6">
    <source>
        <dbReference type="ARBA" id="ARBA00023136"/>
    </source>
</evidence>
<comment type="caution">
    <text evidence="10">The sequence shown here is derived from an EMBL/GenBank/DDBJ whole genome shotgun (WGS) entry which is preliminary data.</text>
</comment>
<keyword evidence="3" id="KW-1003">Cell membrane</keyword>
<proteinExistence type="inferred from homology"/>
<evidence type="ECO:0000256" key="4">
    <source>
        <dbReference type="ARBA" id="ARBA00022692"/>
    </source>
</evidence>
<feature type="domain" description="Acyltransferase 3" evidence="9">
    <location>
        <begin position="12"/>
        <end position="364"/>
    </location>
</feature>